<dbReference type="Pfam" id="PF00562">
    <property type="entry name" value="RNA_pol_Rpb2_6"/>
    <property type="match status" value="1"/>
</dbReference>
<dbReference type="GO" id="GO:0000428">
    <property type="term" value="C:DNA-directed RNA polymerase complex"/>
    <property type="evidence" value="ECO:0007669"/>
    <property type="project" value="UniProtKB-KW"/>
</dbReference>
<dbReference type="InterPro" id="IPR014724">
    <property type="entry name" value="RNA_pol_RPB2_OB-fold"/>
</dbReference>
<comment type="function">
    <text evidence="1 9 11">DNA-dependent RNA polymerase catalyzes the transcription of DNA into RNA using the four ribonucleoside triphosphates as substrates.</text>
</comment>
<feature type="domain" description="RNA polymerase Rpb2" evidence="13">
    <location>
        <begin position="1279"/>
        <end position="1358"/>
    </location>
</feature>
<dbReference type="CDD" id="cd00653">
    <property type="entry name" value="RNA_pol_B_RPB2"/>
    <property type="match status" value="1"/>
</dbReference>
<keyword evidence="16" id="KW-0150">Chloroplast</keyword>
<dbReference type="EMBL" id="KM462887">
    <property type="protein sequence ID" value="AIT95613.1"/>
    <property type="molecule type" value="Genomic_DNA"/>
</dbReference>
<dbReference type="InterPro" id="IPR007642">
    <property type="entry name" value="RNA_pol_Rpb2_2"/>
</dbReference>
<reference evidence="16" key="1">
    <citation type="journal article" date="2014" name="BMC Evol. Biol.">
        <title>Chloroplast phylogenomic analysis resolves deep-level relationships within the green algal class Trebouxiophyceae.</title>
        <authorList>
            <person name="Lemieux C."/>
            <person name="Otis C."/>
            <person name="Turmel M."/>
        </authorList>
    </citation>
    <scope>NUCLEOTIDE SEQUENCE</scope>
</reference>
<dbReference type="GO" id="GO:0009507">
    <property type="term" value="C:chloroplast"/>
    <property type="evidence" value="ECO:0007669"/>
    <property type="project" value="UniProtKB-SubCell"/>
</dbReference>
<dbReference type="GO" id="GO:0032549">
    <property type="term" value="F:ribonucleoside binding"/>
    <property type="evidence" value="ECO:0007669"/>
    <property type="project" value="InterPro"/>
</dbReference>
<dbReference type="InterPro" id="IPR007641">
    <property type="entry name" value="RNA_pol_Rpb2_7"/>
</dbReference>
<evidence type="ECO:0000313" key="16">
    <source>
        <dbReference type="EMBL" id="AIT95613.1"/>
    </source>
</evidence>
<evidence type="ECO:0000256" key="1">
    <source>
        <dbReference type="ARBA" id="ARBA00004026"/>
    </source>
</evidence>
<accession>A0A097KR02</accession>
<dbReference type="GeneID" id="22161295"/>
<comment type="similarity">
    <text evidence="2 9 10">Belongs to the RNA polymerase beta chain family.</text>
</comment>
<evidence type="ECO:0000259" key="14">
    <source>
        <dbReference type="Pfam" id="PF04561"/>
    </source>
</evidence>
<dbReference type="InterPro" id="IPR007645">
    <property type="entry name" value="RNA_pol_Rpb2_3"/>
</dbReference>
<keyword evidence="3 9" id="KW-0240">DNA-directed RNA polymerase</keyword>
<dbReference type="InterPro" id="IPR007120">
    <property type="entry name" value="DNA-dir_RNAP_su2_dom"/>
</dbReference>
<evidence type="ECO:0000259" key="12">
    <source>
        <dbReference type="Pfam" id="PF00562"/>
    </source>
</evidence>
<keyword evidence="16" id="KW-0934">Plastid</keyword>
<geneLocation type="chloroplast" evidence="16"/>
<dbReference type="InterPro" id="IPR007121">
    <property type="entry name" value="RNA_pol_bsu_CS"/>
</dbReference>
<dbReference type="PROSITE" id="PS01166">
    <property type="entry name" value="RNA_POL_BETA"/>
    <property type="match status" value="1"/>
</dbReference>
<dbReference type="Gene3D" id="2.40.50.150">
    <property type="match status" value="1"/>
</dbReference>
<proteinExistence type="inferred from homology"/>
<dbReference type="Gene3D" id="3.90.1800.10">
    <property type="entry name" value="RNA polymerase alpha subunit dimerisation domain"/>
    <property type="match status" value="1"/>
</dbReference>
<evidence type="ECO:0000256" key="10">
    <source>
        <dbReference type="RuleBase" id="RU000434"/>
    </source>
</evidence>
<dbReference type="GO" id="GO:0006351">
    <property type="term" value="P:DNA-templated transcription"/>
    <property type="evidence" value="ECO:0007669"/>
    <property type="project" value="UniProtKB-UniRule"/>
</dbReference>
<evidence type="ECO:0000256" key="7">
    <source>
        <dbReference type="ARBA" id="ARBA00026088"/>
    </source>
</evidence>
<dbReference type="Gene3D" id="2.40.50.100">
    <property type="match status" value="1"/>
</dbReference>
<dbReference type="InterPro" id="IPR015712">
    <property type="entry name" value="DNA-dir_RNA_pol_su2"/>
</dbReference>
<keyword evidence="6 9" id="KW-0804">Transcription</keyword>
<evidence type="ECO:0000256" key="11">
    <source>
        <dbReference type="RuleBase" id="RU363031"/>
    </source>
</evidence>
<keyword evidence="4 9" id="KW-0808">Transferase</keyword>
<feature type="domain" description="DNA-directed RNA polymerase subunit 2 hybrid-binding" evidence="12">
    <location>
        <begin position="903"/>
        <end position="1276"/>
    </location>
</feature>
<name>A0A097KR02_9CHLO</name>
<dbReference type="InterPro" id="IPR037033">
    <property type="entry name" value="DNA-dir_RNAP_su2_hyb_sf"/>
</dbReference>
<dbReference type="SUPFAM" id="SSF64484">
    <property type="entry name" value="beta and beta-prime subunits of DNA dependent RNA-polymerase"/>
    <property type="match status" value="1"/>
</dbReference>
<keyword evidence="5 9" id="KW-0548">Nucleotidyltransferase</keyword>
<organism evidence="16">
    <name type="scientific">Elliptochloris bilobata</name>
    <dbReference type="NCBI Taxonomy" id="381761"/>
    <lineage>
        <taxon>Eukaryota</taxon>
        <taxon>Viridiplantae</taxon>
        <taxon>Chlorophyta</taxon>
        <taxon>core chlorophytes</taxon>
        <taxon>Trebouxiophyceae</taxon>
        <taxon>Trebouxiophyceae incertae sedis</taxon>
        <taxon>Elliptochloris clade</taxon>
        <taxon>Elliptochloris</taxon>
    </lineage>
</organism>
<dbReference type="Gene3D" id="3.90.1100.10">
    <property type="match status" value="3"/>
</dbReference>
<evidence type="ECO:0000256" key="9">
    <source>
        <dbReference type="HAMAP-Rule" id="MF_01321"/>
    </source>
</evidence>
<comment type="catalytic activity">
    <reaction evidence="8 9 11">
        <text>RNA(n) + a ribonucleoside 5'-triphosphate = RNA(n+1) + diphosphate</text>
        <dbReference type="Rhea" id="RHEA:21248"/>
        <dbReference type="Rhea" id="RHEA-COMP:14527"/>
        <dbReference type="Rhea" id="RHEA-COMP:17342"/>
        <dbReference type="ChEBI" id="CHEBI:33019"/>
        <dbReference type="ChEBI" id="CHEBI:61557"/>
        <dbReference type="ChEBI" id="CHEBI:140395"/>
        <dbReference type="EC" id="2.7.7.6"/>
    </reaction>
</comment>
<feature type="domain" description="RNA polymerase Rpb2" evidence="14">
    <location>
        <begin position="390"/>
        <end position="493"/>
    </location>
</feature>
<dbReference type="Pfam" id="PF04560">
    <property type="entry name" value="RNA_pol_Rpb2_7"/>
    <property type="match status" value="1"/>
</dbReference>
<dbReference type="RefSeq" id="YP_009106801.1">
    <property type="nucleotide sequence ID" value="NC_025548.1"/>
</dbReference>
<dbReference type="Pfam" id="PF04561">
    <property type="entry name" value="RNA_pol_Rpb2_2"/>
    <property type="match status" value="1"/>
</dbReference>
<evidence type="ECO:0000259" key="15">
    <source>
        <dbReference type="Pfam" id="PF04565"/>
    </source>
</evidence>
<dbReference type="GO" id="GO:0003899">
    <property type="term" value="F:DNA-directed RNA polymerase activity"/>
    <property type="evidence" value="ECO:0007669"/>
    <property type="project" value="UniProtKB-UniRule"/>
</dbReference>
<dbReference type="PANTHER" id="PTHR20856">
    <property type="entry name" value="DNA-DIRECTED RNA POLYMERASE I SUBUNIT 2"/>
    <property type="match status" value="1"/>
</dbReference>
<dbReference type="Gene3D" id="3.90.1110.10">
    <property type="entry name" value="RNA polymerase Rpb2, domain 2"/>
    <property type="match status" value="1"/>
</dbReference>
<evidence type="ECO:0000259" key="13">
    <source>
        <dbReference type="Pfam" id="PF04560"/>
    </source>
</evidence>
<dbReference type="EC" id="2.7.7.6" evidence="9"/>
<dbReference type="Pfam" id="PF04565">
    <property type="entry name" value="RNA_pol_Rpb2_3"/>
    <property type="match status" value="1"/>
</dbReference>
<evidence type="ECO:0000256" key="4">
    <source>
        <dbReference type="ARBA" id="ARBA00022679"/>
    </source>
</evidence>
<feature type="domain" description="RNA polymerase Rpb2" evidence="15">
    <location>
        <begin position="551"/>
        <end position="619"/>
    </location>
</feature>
<sequence length="1402" mass="159540">MVEKSNDLVQRESKGSLQENVNGSFFVPDFIEMQQKSFFQFIEVGIIEEFQKMGPIFAKAGDIQILFYPTRYLFTPPEDTIKKAILRGKTYQAKLYVPAKVISKGGPEREVEWVLVGNIPLMTKRGHFIINGSPRVIVNQMVRSPGIYFHRRFVGAKKREVYYADVIPFVGSWLRLQEREGEGLYAHLKRTPKIPYQLLYTSMEAFEKKISFRQGREEKQTSSLLARYRARVALHLLHRFASNALRVAEFKKVKNNLALLREELEKPLSFTGAPRRKVTKKVVKQVLKKRRKNPTFRRQLATISIPSVIKAGSRYSAGEGKLVDNIIREEVFLARMKKVRRRTKLLGKIILSLGLGGRKTPNWRKGSRLARLVGMGNLAEVSDRFPNREAREDILTEIVSLLFLRASPSTWQRGRIFIYEKFKNPFTYTLGQLGRSRVDTKLENRAVGCSFLSCDSTQLMARDLELASLYLAGVKRKKLLTDDIDHLKNRRVKTCGELLQNQFQVGLSRLKTLFRFKVSRGEQSISLKRVIDIKALDGAWREFFGSNPLSQYMDQTNPLAEVTHKRRVSCLGPGGVSRDTAGMSMRGIHPSHYGRICPIETPEGKNAGLVNSLSVYTRIGSDGVLETPYYLVKEGQIQRRGGFHFFSAQREEEEKATIAPGDVPFSRCNIIASSPLPVRRGENLLDNFSQATREQIQYIAISRIQMISIATSLIPFLEHNDANRALMGSNMQRQAVPLLTVEPPIVGTGLEGRVVAESGHILEARKAGRISYVSGRRIRVQRRGEQFQRREWAPQLVTSPMDGETNPRLFLSPLHEIAVGESGEMVLPFPPASTWHGIAPLFSRIASSINQVGFLTTSPSFPRFNSLAFQRKRTTYSTIRSLLFPPRPEVCRRTSGGTPLVEDTYSLETYHQSNQKTPLRHRPWVREGDWVQPGDLLADCSASQGGHLCLGRNVVVAYLPWDGYNFEDAVVVSDRLLSDDLYTSLHIERYEVYVEEMERDVVTITKWNPHLPDFEKGFLDKDGVVRVGRWIETGDLLVSKIMVIPPPPLSGYERLAYEILRKTPLKTRDVSLRLPKWVEGRVISVKKRYHRERGRRPKLIFVRLNVMERKKIQVGDKVAGRHGNKGIVSTILPRQDMPYLSDGTTVDMVLNPLGVPSRMNVGQVFESLLGLAGGFLQQRFQITPFDEMYGAEASRSLVYLKLYQARLRTGYDWLFWPEFPGKMKLFDGRSGEAFDQPVTVGRAYMLKLIHMVDEKIHGRSRGPYSLITQQPVRGRGKGGGQRLGEMEVWALEGYGAAYTLQEILTTKSDDIENRRKVWQWIVQKPRHLSQKIPLGSSGGFKLVLRELQSLCLDIDIFQQRKEKVSPIDITEESKASVSSRATTLPDPKVWEYPANISSFLRR</sequence>
<evidence type="ECO:0000256" key="3">
    <source>
        <dbReference type="ARBA" id="ARBA00022478"/>
    </source>
</evidence>
<evidence type="ECO:0000256" key="2">
    <source>
        <dbReference type="ARBA" id="ARBA00006835"/>
    </source>
</evidence>
<dbReference type="InterPro" id="IPR010243">
    <property type="entry name" value="RNA_pol_bsu_bac"/>
</dbReference>
<comment type="subunit">
    <text evidence="7 9 11">In plastids the minimal PEP RNA polymerase catalytic core is composed of four subunits: alpha, beta, beta', and beta''. When a (nuclear-encoded) sigma factor is associated with the core the holoenzyme is formed, which can initiate transcription.</text>
</comment>
<dbReference type="HAMAP" id="MF_01321">
    <property type="entry name" value="RNApol_bact_RpoB"/>
    <property type="match status" value="1"/>
</dbReference>
<evidence type="ECO:0000256" key="8">
    <source>
        <dbReference type="ARBA" id="ARBA00048552"/>
    </source>
</evidence>
<dbReference type="Gene3D" id="2.40.270.10">
    <property type="entry name" value="DNA-directed RNA polymerase, subunit 2, domain 6"/>
    <property type="match status" value="1"/>
</dbReference>
<evidence type="ECO:0000256" key="5">
    <source>
        <dbReference type="ARBA" id="ARBA00022695"/>
    </source>
</evidence>
<evidence type="ECO:0000256" key="6">
    <source>
        <dbReference type="ARBA" id="ARBA00023163"/>
    </source>
</evidence>
<protein>
    <recommendedName>
        <fullName evidence="9">DNA-directed RNA polymerase subunit beta</fullName>
        <ecNumber evidence="9">2.7.7.6</ecNumber>
    </recommendedName>
    <alternativeName>
        <fullName evidence="9">PEP</fullName>
    </alternativeName>
    <alternativeName>
        <fullName evidence="9">Plastid-encoded RNA polymerase subunit beta</fullName>
        <shortName evidence="9">RNA polymerase subunit beta</shortName>
    </alternativeName>
</protein>
<dbReference type="GO" id="GO:0003677">
    <property type="term" value="F:DNA binding"/>
    <property type="evidence" value="ECO:0007669"/>
    <property type="project" value="UniProtKB-UniRule"/>
</dbReference>
<dbReference type="InterPro" id="IPR037034">
    <property type="entry name" value="RNA_pol_Rpb2_2_sf"/>
</dbReference>
<gene>
    <name evidence="9 16" type="primary">rpoB</name>
</gene>
<comment type="subcellular location">
    <subcellularLocation>
        <location evidence="9">Plastid</location>
        <location evidence="9">Chloroplast</location>
    </subcellularLocation>
</comment>